<proteinExistence type="predicted"/>
<comment type="caution">
    <text evidence="1">The sequence shown here is derived from an EMBL/GenBank/DDBJ whole genome shotgun (WGS) entry which is preliminary data.</text>
</comment>
<dbReference type="GeneID" id="98157197"/>
<evidence type="ECO:0000313" key="1">
    <source>
        <dbReference type="EMBL" id="KAL2838315.1"/>
    </source>
</evidence>
<accession>A0ABR4JE61</accession>
<evidence type="ECO:0000313" key="2">
    <source>
        <dbReference type="Proteomes" id="UP001610444"/>
    </source>
</evidence>
<gene>
    <name evidence="1" type="ORF">BJX68DRAFT_249050</name>
</gene>
<name>A0ABR4JE61_9EURO</name>
<organism evidence="1 2">
    <name type="scientific">Aspergillus pseudodeflectus</name>
    <dbReference type="NCBI Taxonomy" id="176178"/>
    <lineage>
        <taxon>Eukaryota</taxon>
        <taxon>Fungi</taxon>
        <taxon>Dikarya</taxon>
        <taxon>Ascomycota</taxon>
        <taxon>Pezizomycotina</taxon>
        <taxon>Eurotiomycetes</taxon>
        <taxon>Eurotiomycetidae</taxon>
        <taxon>Eurotiales</taxon>
        <taxon>Aspergillaceae</taxon>
        <taxon>Aspergillus</taxon>
        <taxon>Aspergillus subgen. Nidulantes</taxon>
    </lineage>
</organism>
<reference evidence="1 2" key="1">
    <citation type="submission" date="2024-07" db="EMBL/GenBank/DDBJ databases">
        <title>Section-level genome sequencing and comparative genomics of Aspergillus sections Usti and Cavernicolus.</title>
        <authorList>
            <consortium name="Lawrence Berkeley National Laboratory"/>
            <person name="Nybo J.L."/>
            <person name="Vesth T.C."/>
            <person name="Theobald S."/>
            <person name="Frisvad J.C."/>
            <person name="Larsen T.O."/>
            <person name="Kjaerboelling I."/>
            <person name="Rothschild-Mancinelli K."/>
            <person name="Lyhne E.K."/>
            <person name="Kogle M.E."/>
            <person name="Barry K."/>
            <person name="Clum A."/>
            <person name="Na H."/>
            <person name="Ledsgaard L."/>
            <person name="Lin J."/>
            <person name="Lipzen A."/>
            <person name="Kuo A."/>
            <person name="Riley R."/>
            <person name="Mondo S."/>
            <person name="LaButti K."/>
            <person name="Haridas S."/>
            <person name="Pangalinan J."/>
            <person name="Salamov A.A."/>
            <person name="Simmons B.A."/>
            <person name="Magnuson J.K."/>
            <person name="Chen J."/>
            <person name="Drula E."/>
            <person name="Henrissat B."/>
            <person name="Wiebenga A."/>
            <person name="Lubbers R.J."/>
            <person name="Gomes A.C."/>
            <person name="Macurrencykelacurrency M.R."/>
            <person name="Stajich J."/>
            <person name="Grigoriev I.V."/>
            <person name="Mortensen U.H."/>
            <person name="De vries R.P."/>
            <person name="Baker S.E."/>
            <person name="Andersen M.R."/>
        </authorList>
    </citation>
    <scope>NUCLEOTIDE SEQUENCE [LARGE SCALE GENOMIC DNA]</scope>
    <source>
        <strain evidence="1 2">CBS 756.74</strain>
    </source>
</reference>
<dbReference type="EMBL" id="JBFXLR010000086">
    <property type="protein sequence ID" value="KAL2838315.1"/>
    <property type="molecule type" value="Genomic_DNA"/>
</dbReference>
<protein>
    <submittedName>
        <fullName evidence="1">Uncharacterized protein</fullName>
    </submittedName>
</protein>
<sequence length="76" mass="8013">MAIEFAPRVRLDQTRRISTAFVTVIVAILTRPDESTVAASHAAPAAPIRVSTRAAARSAAQPLRRYTSDAAGGPIV</sequence>
<dbReference type="RefSeq" id="XP_070892942.1">
    <property type="nucleotide sequence ID" value="XM_071042033.1"/>
</dbReference>
<dbReference type="Proteomes" id="UP001610444">
    <property type="component" value="Unassembled WGS sequence"/>
</dbReference>
<keyword evidence="2" id="KW-1185">Reference proteome</keyword>